<dbReference type="AlphaFoldDB" id="A0AAV4NLT0"/>
<dbReference type="Proteomes" id="UP001054945">
    <property type="component" value="Unassembled WGS sequence"/>
</dbReference>
<dbReference type="EMBL" id="BPLR01021091">
    <property type="protein sequence ID" value="GIX85765.1"/>
    <property type="molecule type" value="Genomic_DNA"/>
</dbReference>
<feature type="region of interest" description="Disordered" evidence="1">
    <location>
        <begin position="1"/>
        <end position="44"/>
    </location>
</feature>
<comment type="caution">
    <text evidence="2">The sequence shown here is derived from an EMBL/GenBank/DDBJ whole genome shotgun (WGS) entry which is preliminary data.</text>
</comment>
<organism evidence="2 3">
    <name type="scientific">Caerostris extrusa</name>
    <name type="common">Bark spider</name>
    <name type="synonym">Caerostris bankana</name>
    <dbReference type="NCBI Taxonomy" id="172846"/>
    <lineage>
        <taxon>Eukaryota</taxon>
        <taxon>Metazoa</taxon>
        <taxon>Ecdysozoa</taxon>
        <taxon>Arthropoda</taxon>
        <taxon>Chelicerata</taxon>
        <taxon>Arachnida</taxon>
        <taxon>Araneae</taxon>
        <taxon>Araneomorphae</taxon>
        <taxon>Entelegynae</taxon>
        <taxon>Araneoidea</taxon>
        <taxon>Araneidae</taxon>
        <taxon>Caerostris</taxon>
    </lineage>
</organism>
<evidence type="ECO:0000313" key="2">
    <source>
        <dbReference type="EMBL" id="GIX85765.1"/>
    </source>
</evidence>
<protein>
    <submittedName>
        <fullName evidence="2">Uncharacterized protein</fullName>
    </submittedName>
</protein>
<sequence>MITLFLNPSKSNETATGIKSINTHTTPEESTKQTLQQTNSADKDTYLAHNHLSQRPSPPVGLRAELACAEKICNDGFA</sequence>
<name>A0AAV4NLT0_CAEEX</name>
<evidence type="ECO:0000256" key="1">
    <source>
        <dbReference type="SAM" id="MobiDB-lite"/>
    </source>
</evidence>
<proteinExistence type="predicted"/>
<evidence type="ECO:0000313" key="3">
    <source>
        <dbReference type="Proteomes" id="UP001054945"/>
    </source>
</evidence>
<keyword evidence="3" id="KW-1185">Reference proteome</keyword>
<accession>A0AAV4NLT0</accession>
<feature type="compositionally biased region" description="Polar residues" evidence="1">
    <location>
        <begin position="1"/>
        <end position="25"/>
    </location>
</feature>
<reference evidence="2 3" key="1">
    <citation type="submission" date="2021-06" db="EMBL/GenBank/DDBJ databases">
        <title>Caerostris extrusa draft genome.</title>
        <authorList>
            <person name="Kono N."/>
            <person name="Arakawa K."/>
        </authorList>
    </citation>
    <scope>NUCLEOTIDE SEQUENCE [LARGE SCALE GENOMIC DNA]</scope>
</reference>
<gene>
    <name evidence="2" type="ORF">CEXT_610891</name>
</gene>